<dbReference type="InterPro" id="IPR007712">
    <property type="entry name" value="RelE/ParE_toxin"/>
</dbReference>
<protein>
    <submittedName>
        <fullName evidence="1">Type II toxin-antitoxin system RelE/ParE family toxin</fullName>
    </submittedName>
</protein>
<gene>
    <name evidence="1" type="ORF">J4415_03325</name>
</gene>
<name>A0A8T4L1E1_9ARCH</name>
<organism evidence="1 2">
    <name type="scientific">Candidatus Iainarchaeum sp</name>
    <dbReference type="NCBI Taxonomy" id="3101447"/>
    <lineage>
        <taxon>Archaea</taxon>
        <taxon>Candidatus Iainarchaeota</taxon>
        <taxon>Candidatus Iainarchaeia</taxon>
        <taxon>Candidatus Iainarchaeales</taxon>
        <taxon>Candidatus Iainarchaeaceae</taxon>
        <taxon>Candidatus Iainarchaeum</taxon>
    </lineage>
</organism>
<dbReference type="Pfam" id="PF05016">
    <property type="entry name" value="ParE_toxin"/>
    <property type="match status" value="1"/>
</dbReference>
<dbReference type="EMBL" id="JAGVWD010000049">
    <property type="protein sequence ID" value="MBS3057635.1"/>
    <property type="molecule type" value="Genomic_DNA"/>
</dbReference>
<sequence>MKTSKTITVKYSPLFEEQLKRLRETISEKENKFHMQLLKAIEREKDNLLIDMHRGIQISKKQIPKEYVDQYGVSNLWKINLPDYWRMIYTIVGNEFEIISVLLEFMDHKEYDKKFGYRKR</sequence>
<accession>A0A8T4L1E1</accession>
<evidence type="ECO:0000313" key="2">
    <source>
        <dbReference type="Proteomes" id="UP000677687"/>
    </source>
</evidence>
<evidence type="ECO:0000313" key="1">
    <source>
        <dbReference type="EMBL" id="MBS3057635.1"/>
    </source>
</evidence>
<reference evidence="1" key="1">
    <citation type="submission" date="2021-03" db="EMBL/GenBank/DDBJ databases">
        <authorList>
            <person name="Jaffe A."/>
        </authorList>
    </citation>
    <scope>NUCLEOTIDE SEQUENCE</scope>
    <source>
        <strain evidence="1">RIFCSPHIGHO2_01_FULL_AR10_44_11</strain>
    </source>
</reference>
<comment type="caution">
    <text evidence="1">The sequence shown here is derived from an EMBL/GenBank/DDBJ whole genome shotgun (WGS) entry which is preliminary data.</text>
</comment>
<dbReference type="AlphaFoldDB" id="A0A8T4L1E1"/>
<proteinExistence type="predicted"/>
<dbReference type="Proteomes" id="UP000677687">
    <property type="component" value="Unassembled WGS sequence"/>
</dbReference>
<reference evidence="1" key="2">
    <citation type="submission" date="2021-05" db="EMBL/GenBank/DDBJ databases">
        <title>Protein family content uncovers lineage relationships and bacterial pathway maintenance mechanisms in DPANN archaea.</title>
        <authorList>
            <person name="Castelle C.J."/>
            <person name="Meheust R."/>
            <person name="Jaffe A.L."/>
            <person name="Seitz K."/>
            <person name="Gong X."/>
            <person name="Baker B.J."/>
            <person name="Banfield J.F."/>
        </authorList>
    </citation>
    <scope>NUCLEOTIDE SEQUENCE</scope>
    <source>
        <strain evidence="1">RIFCSPHIGHO2_01_FULL_AR10_44_11</strain>
    </source>
</reference>